<evidence type="ECO:0000313" key="5">
    <source>
        <dbReference type="Proteomes" id="UP001244341"/>
    </source>
</evidence>
<dbReference type="Proteomes" id="UP001244341">
    <property type="component" value="Chromosome 2b"/>
</dbReference>
<dbReference type="SUPFAM" id="SSF46934">
    <property type="entry name" value="UBA-like"/>
    <property type="match status" value="1"/>
</dbReference>
<dbReference type="InterPro" id="IPR032675">
    <property type="entry name" value="LRR_dom_sf"/>
</dbReference>
<feature type="compositionally biased region" description="Basic and acidic residues" evidence="2">
    <location>
        <begin position="49"/>
        <end position="60"/>
    </location>
</feature>
<keyword evidence="5" id="KW-1185">Reference proteome</keyword>
<organism evidence="4 5">
    <name type="scientific">Tetradesmus obliquus</name>
    <name type="common">Green alga</name>
    <name type="synonym">Acutodesmus obliquus</name>
    <dbReference type="NCBI Taxonomy" id="3088"/>
    <lineage>
        <taxon>Eukaryota</taxon>
        <taxon>Viridiplantae</taxon>
        <taxon>Chlorophyta</taxon>
        <taxon>core chlorophytes</taxon>
        <taxon>Chlorophyceae</taxon>
        <taxon>CS clade</taxon>
        <taxon>Sphaeropleales</taxon>
        <taxon>Scenedesmaceae</taxon>
        <taxon>Tetradesmus</taxon>
    </lineage>
</organism>
<dbReference type="InterPro" id="IPR036047">
    <property type="entry name" value="F-box-like_dom_sf"/>
</dbReference>
<dbReference type="InterPro" id="IPR003892">
    <property type="entry name" value="CUE"/>
</dbReference>
<evidence type="ECO:0000259" key="3">
    <source>
        <dbReference type="PROSITE" id="PS51140"/>
    </source>
</evidence>
<evidence type="ECO:0000256" key="2">
    <source>
        <dbReference type="SAM" id="MobiDB-lite"/>
    </source>
</evidence>
<dbReference type="SUPFAM" id="SSF52047">
    <property type="entry name" value="RNI-like"/>
    <property type="match status" value="1"/>
</dbReference>
<dbReference type="Gene3D" id="1.10.8.10">
    <property type="entry name" value="DNA helicase RuvA subunit, C-terminal domain"/>
    <property type="match status" value="1"/>
</dbReference>
<feature type="compositionally biased region" description="Polar residues" evidence="2">
    <location>
        <begin position="7"/>
        <end position="23"/>
    </location>
</feature>
<protein>
    <recommendedName>
        <fullName evidence="3">CUE domain-containing protein</fullName>
    </recommendedName>
</protein>
<comment type="subcellular location">
    <subcellularLocation>
        <location evidence="1">Cytoplasm</location>
        <location evidence="1">Cytoskeleton</location>
        <location evidence="1">Cilium axoneme</location>
    </subcellularLocation>
</comment>
<proteinExistence type="predicted"/>
<gene>
    <name evidence="4" type="ORF">OEZ85_011132</name>
</gene>
<feature type="compositionally biased region" description="Acidic residues" evidence="2">
    <location>
        <begin position="340"/>
        <end position="360"/>
    </location>
</feature>
<dbReference type="PANTHER" id="PTHR13382">
    <property type="entry name" value="MITOCHONDRIAL ATP SYNTHASE COUPLING FACTOR B"/>
    <property type="match status" value="1"/>
</dbReference>
<evidence type="ECO:0000313" key="4">
    <source>
        <dbReference type="EMBL" id="WIA10971.1"/>
    </source>
</evidence>
<dbReference type="InterPro" id="IPR006553">
    <property type="entry name" value="Leu-rich_rpt_Cys-con_subtyp"/>
</dbReference>
<dbReference type="Gene3D" id="3.80.10.10">
    <property type="entry name" value="Ribonuclease Inhibitor"/>
    <property type="match status" value="2"/>
</dbReference>
<name>A0ABY8TRP1_TETOB</name>
<dbReference type="PROSITE" id="PS51140">
    <property type="entry name" value="CUE"/>
    <property type="match status" value="1"/>
</dbReference>
<reference evidence="4 5" key="1">
    <citation type="submission" date="2023-05" db="EMBL/GenBank/DDBJ databases">
        <title>A 100% complete, gapless, phased diploid assembly of the Scenedesmus obliquus UTEX 3031 genome.</title>
        <authorList>
            <person name="Biondi T.C."/>
            <person name="Hanschen E.R."/>
            <person name="Kwon T."/>
            <person name="Eng W."/>
            <person name="Kruse C.P.S."/>
            <person name="Koehler S.I."/>
            <person name="Kunde Y."/>
            <person name="Gleasner C.D."/>
            <person name="You Mak K.T."/>
            <person name="Polle J."/>
            <person name="Hovde B.T."/>
            <person name="Starkenburg S.R."/>
        </authorList>
    </citation>
    <scope>NUCLEOTIDE SEQUENCE [LARGE SCALE GENOMIC DNA]</scope>
    <source>
        <strain evidence="4 5">DOE0152z</strain>
    </source>
</reference>
<dbReference type="SMART" id="SM00367">
    <property type="entry name" value="LRR_CC"/>
    <property type="match status" value="2"/>
</dbReference>
<feature type="region of interest" description="Disordered" evidence="2">
    <location>
        <begin position="1"/>
        <end position="60"/>
    </location>
</feature>
<feature type="domain" description="CUE" evidence="3">
    <location>
        <begin position="85"/>
        <end position="129"/>
    </location>
</feature>
<evidence type="ECO:0000256" key="1">
    <source>
        <dbReference type="ARBA" id="ARBA00004430"/>
    </source>
</evidence>
<sequence>MTRKQRQAGSGQSVTYDLNNSRNRAAFEALLDDEDESGEDPQQLPPRGKRGEQQRKREKEKFFQLKDSQLAGKQQHKQQAASPANQEEVLRQLMDMFQGSAEPAVIRDVLAACGGAFETAVDALLGMLGAAAAPAGAAAMPGQASSSAAAAAAGASSSSTMPLSWSELPADVKQAILGHLPLRDLARAAPTCAEFCQRARHMRRHVARLLLPPGLGYSGLVGMVAGHACAGLVDLSRLERGIARLDADELPPQVVAMHKQEAEASLFKAVLAVAEASTRPARQAQPVTGLVMRGLVGATDRVLAEALTNLKHLRSLDLSHCPNLTNKSLYQLAKYRAEPQQDEQDDAEQAAAGSDDEIDYEQYARANGYSGDEDGSSSSSGEWEQWPEEEEGGASGFADDGLRQVLQGPATKHSLAVLDISGCRRFSSAGLVVPPLGVLRELRASRVQGLTQLVLHLPASHPMERLDLSCCNFLRLVDVALPQLVSLNLSACRTLYRLRMRCPSLTSLSLAQCGSLIDLHPDAWQVPALQQLNLFGCRRASGLQLQAVLAGLPQLRAIDLNGCWNMHSLHFTAQLQLESVDITGCRNLGAFSSSSPCLLELSASACSRMHSLTLASRT</sequence>
<dbReference type="EMBL" id="CP126209">
    <property type="protein sequence ID" value="WIA10971.1"/>
    <property type="molecule type" value="Genomic_DNA"/>
</dbReference>
<dbReference type="InterPro" id="IPR009060">
    <property type="entry name" value="UBA-like_sf"/>
</dbReference>
<dbReference type="SUPFAM" id="SSF81383">
    <property type="entry name" value="F-box domain"/>
    <property type="match status" value="1"/>
</dbReference>
<feature type="compositionally biased region" description="Acidic residues" evidence="2">
    <location>
        <begin position="30"/>
        <end position="39"/>
    </location>
</feature>
<accession>A0ABY8TRP1</accession>
<feature type="region of interest" description="Disordered" evidence="2">
    <location>
        <begin position="337"/>
        <end position="400"/>
    </location>
</feature>
<dbReference type="InterPro" id="IPR050648">
    <property type="entry name" value="F-box_LRR-repeat"/>
</dbReference>